<gene>
    <name evidence="1" type="ORF">SAMN04487928_1554</name>
</gene>
<accession>A0A1I5YSW1</accession>
<keyword evidence="2" id="KW-1185">Reference proteome</keyword>
<dbReference type="EMBL" id="FOXO01000055">
    <property type="protein sequence ID" value="SFQ46947.1"/>
    <property type="molecule type" value="Genomic_DNA"/>
</dbReference>
<sequence>MKERYSDKYDVTQHLHYKETAEYNKKKVYDIEKNLKPAISLKDDDLYDVVEA</sequence>
<proteinExistence type="predicted"/>
<dbReference type="Proteomes" id="UP000182624">
    <property type="component" value="Unassembled WGS sequence"/>
</dbReference>
<dbReference type="RefSeq" id="WP_177201747.1">
    <property type="nucleotide sequence ID" value="NZ_FOXO01000055.1"/>
</dbReference>
<evidence type="ECO:0000313" key="2">
    <source>
        <dbReference type="Proteomes" id="UP000182624"/>
    </source>
</evidence>
<evidence type="ECO:0000313" key="1">
    <source>
        <dbReference type="EMBL" id="SFQ46947.1"/>
    </source>
</evidence>
<name>A0A1I5YSW1_9FIRM</name>
<dbReference type="AlphaFoldDB" id="A0A1I5YSW1"/>
<protein>
    <submittedName>
        <fullName evidence="1">Uncharacterized protein</fullName>
    </submittedName>
</protein>
<organism evidence="1 2">
    <name type="scientific">Butyrivibrio proteoclasticus</name>
    <dbReference type="NCBI Taxonomy" id="43305"/>
    <lineage>
        <taxon>Bacteria</taxon>
        <taxon>Bacillati</taxon>
        <taxon>Bacillota</taxon>
        <taxon>Clostridia</taxon>
        <taxon>Lachnospirales</taxon>
        <taxon>Lachnospiraceae</taxon>
        <taxon>Butyrivibrio</taxon>
    </lineage>
</organism>
<reference evidence="2" key="1">
    <citation type="submission" date="2016-10" db="EMBL/GenBank/DDBJ databases">
        <authorList>
            <person name="Varghese N."/>
            <person name="Submissions S."/>
        </authorList>
    </citation>
    <scope>NUCLEOTIDE SEQUENCE [LARGE SCALE GENOMIC DNA]</scope>
    <source>
        <strain evidence="2">P18</strain>
    </source>
</reference>